<proteinExistence type="predicted"/>
<protein>
    <submittedName>
        <fullName evidence="1">Division/cell wall cluster transcriptional repressor MraZ</fullName>
    </submittedName>
</protein>
<dbReference type="InterPro" id="IPR035644">
    <property type="entry name" value="MraZ_C"/>
</dbReference>
<accession>A0A4Q1KHI8</accession>
<reference evidence="2" key="1">
    <citation type="submission" date="2019-01" db="EMBL/GenBank/DDBJ databases">
        <title>Cytophagaceae bacterium strain CAR-16.</title>
        <authorList>
            <person name="Chen W.-M."/>
        </authorList>
    </citation>
    <scope>NUCLEOTIDE SEQUENCE [LARGE SCALE GENOMIC DNA]</scope>
    <source>
        <strain evidence="2">CHR27</strain>
    </source>
</reference>
<dbReference type="Proteomes" id="UP000290958">
    <property type="component" value="Unassembled WGS sequence"/>
</dbReference>
<evidence type="ECO:0000313" key="1">
    <source>
        <dbReference type="EMBL" id="RXR29201.1"/>
    </source>
</evidence>
<dbReference type="EMBL" id="SBKP01000005">
    <property type="protein sequence ID" value="RXR29201.1"/>
    <property type="molecule type" value="Genomic_DNA"/>
</dbReference>
<organism evidence="1 2">
    <name type="scientific">Sphingobium fluviale</name>
    <dbReference type="NCBI Taxonomy" id="2506423"/>
    <lineage>
        <taxon>Bacteria</taxon>
        <taxon>Pseudomonadati</taxon>
        <taxon>Pseudomonadota</taxon>
        <taxon>Alphaproteobacteria</taxon>
        <taxon>Sphingomonadales</taxon>
        <taxon>Sphingomonadaceae</taxon>
        <taxon>Sphingobium</taxon>
    </lineage>
</organism>
<comment type="caution">
    <text evidence="1">The sequence shown here is derived from an EMBL/GenBank/DDBJ whole genome shotgun (WGS) entry which is preliminary data.</text>
</comment>
<dbReference type="AlphaFoldDB" id="A0A4Q1KHI8"/>
<sequence>MSEGVFFSGHDISVADGKGRFALPLEMRKATRQSSGDSNKLCITLHPEHDCAVGFGLSHKYWLEDQILEEQRSARSRGEAFDDEAAREKLFPDLEDLNFDDGGRFFLPDDIRGMMGIGDVALFVGTGRNIQIWAPEKYLEYKGRSRRVVYAVEQFLAGNGAGKGKGAGK</sequence>
<name>A0A4Q1KHI8_9SPHN</name>
<evidence type="ECO:0000313" key="2">
    <source>
        <dbReference type="Proteomes" id="UP000290958"/>
    </source>
</evidence>
<dbReference type="InterPro" id="IPR038619">
    <property type="entry name" value="MraZ_sf"/>
</dbReference>
<dbReference type="RefSeq" id="WP_129403846.1">
    <property type="nucleotide sequence ID" value="NZ_SBKP01000005.1"/>
</dbReference>
<dbReference type="InterPro" id="IPR037914">
    <property type="entry name" value="SpoVT-AbrB_sf"/>
</dbReference>
<gene>
    <name evidence="1" type="ORF">EQG66_06830</name>
</gene>
<dbReference type="SUPFAM" id="SSF89447">
    <property type="entry name" value="AbrB/MazE/MraZ-like"/>
    <property type="match status" value="1"/>
</dbReference>
<dbReference type="Gene3D" id="3.40.1550.20">
    <property type="entry name" value="Transcriptional regulator MraZ domain"/>
    <property type="match status" value="1"/>
</dbReference>
<dbReference type="OrthoDB" id="9807753at2"/>
<keyword evidence="2" id="KW-1185">Reference proteome</keyword>
<dbReference type="CDD" id="cd16321">
    <property type="entry name" value="MraZ_C"/>
    <property type="match status" value="1"/>
</dbReference>